<dbReference type="RefSeq" id="WP_078221541.1">
    <property type="nucleotide sequence ID" value="NZ_CP019911.1"/>
</dbReference>
<gene>
    <name evidence="3" type="ORF">B0B51_00405</name>
</gene>
<evidence type="ECO:0000313" key="4">
    <source>
        <dbReference type="Proteomes" id="UP000189628"/>
    </source>
</evidence>
<dbReference type="Pfam" id="PF04865">
    <property type="entry name" value="Baseplate_J"/>
    <property type="match status" value="1"/>
</dbReference>
<dbReference type="PANTHER" id="PTHR37829">
    <property type="entry name" value="PHAGE-LIKE ELEMENT PBSX PROTEIN XKDT"/>
    <property type="match status" value="1"/>
</dbReference>
<evidence type="ECO:0000259" key="2">
    <source>
        <dbReference type="Pfam" id="PF26079"/>
    </source>
</evidence>
<dbReference type="EMBL" id="CP019911">
    <property type="protein sequence ID" value="AQW28634.1"/>
    <property type="molecule type" value="Genomic_DNA"/>
</dbReference>
<organism evidence="3 4">
    <name type="scientific">blood disease bacterium A2-HR MARDI</name>
    <dbReference type="NCBI Taxonomy" id="1944648"/>
    <lineage>
        <taxon>Bacteria</taxon>
        <taxon>Pseudomonadati</taxon>
        <taxon>Pseudomonadota</taxon>
        <taxon>Betaproteobacteria</taxon>
        <taxon>Burkholderiales</taxon>
        <taxon>Burkholderiaceae</taxon>
        <taxon>Ralstonia</taxon>
        <taxon>Ralstonia solanacearum species complex</taxon>
    </lineage>
</organism>
<name>A0A1U9VD77_9RALS</name>
<dbReference type="InterPro" id="IPR052399">
    <property type="entry name" value="Phage_Baseplate_Assmbl_Protein"/>
</dbReference>
<dbReference type="PANTHER" id="PTHR37829:SF3">
    <property type="entry name" value="PROTEIN JAYE-RELATED"/>
    <property type="match status" value="1"/>
</dbReference>
<proteinExistence type="predicted"/>
<dbReference type="Pfam" id="PF26079">
    <property type="entry name" value="Baseplate_J_C"/>
    <property type="match status" value="1"/>
</dbReference>
<dbReference type="AlphaFoldDB" id="A0A1U9VD77"/>
<sequence length="375" mass="38098">MAINAKDFQTLVREQVAAIQGGTSKVLVDLSVGSILRSVVEAYSAVALWLQGLILQLLATTRAATSSGTDLDSWVADYGLTRLPASPASGVVTFSRFTPTQQAVVPVGAIVQTADGTQQYAVTVDTTNPAYSASQGGYVMAAGNASVNAPVVAVSVGAAGNASVNGVNTLGQAIPGVDTVTNAAAFTNGTNAESDAALRTRFIAYVASLSKATKAAVGYAATSLKQGLTYTLVENQQYNGTAQNGYFYLVVDDGTGYPSSTFLATVYNAIDAVRPLTSTFGVFAPVVLAANVGMTITTAAGYDHIATASLVAAALTSYINSLPLGTPLAWSRLAQVAYDASPGVTNVSAVLLNGATADIATTNQQVVKAGTVSVA</sequence>
<reference evidence="3 4" key="1">
    <citation type="submission" date="2017-02" db="EMBL/GenBank/DDBJ databases">
        <title>Blood Disease Bacterium A2-HR MARDI.</title>
        <authorList>
            <person name="Badrun R."/>
            <person name="Abu Bakar N."/>
            <person name="Laboh R."/>
        </authorList>
    </citation>
    <scope>NUCLEOTIDE SEQUENCE [LARGE SCALE GENOMIC DNA]</scope>
    <source>
        <strain evidence="3 4">A2-HR MARDI</strain>
    </source>
</reference>
<dbReference type="Proteomes" id="UP000189628">
    <property type="component" value="Chromosome"/>
</dbReference>
<evidence type="ECO:0000259" key="1">
    <source>
        <dbReference type="Pfam" id="PF04865"/>
    </source>
</evidence>
<feature type="domain" description="Baseplate protein J-like barrel" evidence="1">
    <location>
        <begin position="96"/>
        <end position="189"/>
    </location>
</feature>
<feature type="domain" description="Baseplate J-like C-terminal" evidence="2">
    <location>
        <begin position="291"/>
        <end position="374"/>
    </location>
</feature>
<dbReference type="InterPro" id="IPR058530">
    <property type="entry name" value="Baseplate_J-like_C"/>
</dbReference>
<protein>
    <submittedName>
        <fullName evidence="3">Baseplate protein</fullName>
    </submittedName>
</protein>
<dbReference type="InterPro" id="IPR006949">
    <property type="entry name" value="Barrel_Baseplate_J-like"/>
</dbReference>
<accession>A0A1U9VD77</accession>
<evidence type="ECO:0000313" key="3">
    <source>
        <dbReference type="EMBL" id="AQW28634.1"/>
    </source>
</evidence>